<proteinExistence type="predicted"/>
<name>A0A7H0HD27_9BURK</name>
<dbReference type="RefSeq" id="WP_187735431.1">
    <property type="nucleotide sequence ID" value="NZ_CP060790.1"/>
</dbReference>
<dbReference type="KEGG" id="amon:H9L24_15630"/>
<keyword evidence="2" id="KW-1185">Reference proteome</keyword>
<accession>A0A7H0HD27</accession>
<gene>
    <name evidence="1" type="ORF">H9L24_15630</name>
</gene>
<evidence type="ECO:0000313" key="1">
    <source>
        <dbReference type="EMBL" id="QNP58443.1"/>
    </source>
</evidence>
<dbReference type="CDD" id="cd03443">
    <property type="entry name" value="PaaI_thioesterase"/>
    <property type="match status" value="1"/>
</dbReference>
<dbReference type="EMBL" id="CP060790">
    <property type="protein sequence ID" value="QNP58443.1"/>
    <property type="molecule type" value="Genomic_DNA"/>
</dbReference>
<dbReference type="Proteomes" id="UP000516057">
    <property type="component" value="Chromosome"/>
</dbReference>
<dbReference type="Gene3D" id="3.10.129.10">
    <property type="entry name" value="Hotdog Thioesterase"/>
    <property type="match status" value="1"/>
</dbReference>
<reference evidence="1 2" key="1">
    <citation type="submission" date="2020-08" db="EMBL/GenBank/DDBJ databases">
        <title>Genome sequence of Acidovorax monticola KACC 19171T.</title>
        <authorList>
            <person name="Hyun D.-W."/>
            <person name="Bae J.-W."/>
        </authorList>
    </citation>
    <scope>NUCLEOTIDE SEQUENCE [LARGE SCALE GENOMIC DNA]</scope>
    <source>
        <strain evidence="1 2">KACC 19171</strain>
    </source>
</reference>
<evidence type="ECO:0000313" key="2">
    <source>
        <dbReference type="Proteomes" id="UP000516057"/>
    </source>
</evidence>
<dbReference type="SUPFAM" id="SSF54637">
    <property type="entry name" value="Thioesterase/thiol ester dehydrase-isomerase"/>
    <property type="match status" value="1"/>
</dbReference>
<dbReference type="AlphaFoldDB" id="A0A7H0HD27"/>
<protein>
    <submittedName>
        <fullName evidence="1">PaaI family thioesterase</fullName>
    </submittedName>
</protein>
<organism evidence="1 2">
    <name type="scientific">Paenacidovorax monticola</name>
    <dbReference type="NCBI Taxonomy" id="1926868"/>
    <lineage>
        <taxon>Bacteria</taxon>
        <taxon>Pseudomonadati</taxon>
        <taxon>Pseudomonadota</taxon>
        <taxon>Betaproteobacteria</taxon>
        <taxon>Burkholderiales</taxon>
        <taxon>Comamonadaceae</taxon>
        <taxon>Paenacidovorax</taxon>
    </lineage>
</organism>
<sequence>MTATDLPIALQHLQSTVLAMPMARTLGLRFVRAAPGAVELEMPIQDAFCFRPGQLQATALFALGDFAAVSAAGSLLPPGWANATVDGSVKLFAPARGCHVRARGRVVDAGRLLSICAADLYAVAEDGSETPCATWLGTARNLEVRSALA</sequence>
<dbReference type="InterPro" id="IPR029069">
    <property type="entry name" value="HotDog_dom_sf"/>
</dbReference>